<name>A0A7V4TG86_9BACT</name>
<feature type="transmembrane region" description="Helical" evidence="6">
    <location>
        <begin position="80"/>
        <end position="102"/>
    </location>
</feature>
<keyword evidence="4 6" id="KW-1133">Transmembrane helix</keyword>
<sequence>MGRFWEKFPWFMLVLFLVSVPLWLRNEYFLRVAVVVVLYALLASSLNVINGYSGLFNIGHAAFYCVGAYTAAILSKKLGLSFWLLLPLSGTASALLSFFLGFPTLRLRGIYFAMTTLGFSEIIRLVVLNWTSLTRGPMGIPGIPFPSFLGWQLRSNVHFYYVILAITALMVFLTGRVLNSRVGRAWIAIREDEMAAKAMGIEVFKYRLLNLAFGAFWAGVAGCFYAFFASFISPDSFTLDEGFSILAMVILGGQGTLVGPILGATLLTVLSEIFRGIAQYRLIIFGIAILLTVHLRPQGIAGNVVFSWRRDNLLSSKRAPLLAEGADYHVTPS</sequence>
<dbReference type="AlphaFoldDB" id="A0A7V4TG86"/>
<protein>
    <submittedName>
        <fullName evidence="7">Branched-chain amino acid ABC transporter permease</fullName>
    </submittedName>
</protein>
<evidence type="ECO:0000256" key="4">
    <source>
        <dbReference type="ARBA" id="ARBA00022989"/>
    </source>
</evidence>
<dbReference type="GO" id="GO:0015658">
    <property type="term" value="F:branched-chain amino acid transmembrane transporter activity"/>
    <property type="evidence" value="ECO:0007669"/>
    <property type="project" value="InterPro"/>
</dbReference>
<comment type="subcellular location">
    <subcellularLocation>
        <location evidence="1">Cell membrane</location>
        <topology evidence="1">Multi-pass membrane protein</topology>
    </subcellularLocation>
</comment>
<reference evidence="7" key="1">
    <citation type="journal article" date="2020" name="mSystems">
        <title>Genome- and Community-Level Interaction Insights into Carbon Utilization and Element Cycling Functions of Hydrothermarchaeota in Hydrothermal Sediment.</title>
        <authorList>
            <person name="Zhou Z."/>
            <person name="Liu Y."/>
            <person name="Xu W."/>
            <person name="Pan J."/>
            <person name="Luo Z.H."/>
            <person name="Li M."/>
        </authorList>
    </citation>
    <scope>NUCLEOTIDE SEQUENCE [LARGE SCALE GENOMIC DNA]</scope>
    <source>
        <strain evidence="7">SpSt-82</strain>
    </source>
</reference>
<keyword evidence="5 6" id="KW-0472">Membrane</keyword>
<dbReference type="GO" id="GO:0005886">
    <property type="term" value="C:plasma membrane"/>
    <property type="evidence" value="ECO:0007669"/>
    <property type="project" value="UniProtKB-SubCell"/>
</dbReference>
<accession>A0A7V4TG86</accession>
<feature type="transmembrane region" description="Helical" evidence="6">
    <location>
        <begin position="282"/>
        <end position="306"/>
    </location>
</feature>
<evidence type="ECO:0000256" key="6">
    <source>
        <dbReference type="SAM" id="Phobius"/>
    </source>
</evidence>
<organism evidence="7">
    <name type="scientific">Candidatus Caldatribacterium saccharofermentans</name>
    <dbReference type="NCBI Taxonomy" id="1454753"/>
    <lineage>
        <taxon>Bacteria</taxon>
        <taxon>Pseudomonadati</taxon>
        <taxon>Atribacterota</taxon>
        <taxon>Atribacteria</taxon>
        <taxon>Atribacterales</taxon>
        <taxon>Candidatus Caldatribacteriaceae</taxon>
        <taxon>Candidatus Caldatribacterium</taxon>
    </lineage>
</organism>
<evidence type="ECO:0000256" key="5">
    <source>
        <dbReference type="ARBA" id="ARBA00023136"/>
    </source>
</evidence>
<evidence type="ECO:0000256" key="1">
    <source>
        <dbReference type="ARBA" id="ARBA00004651"/>
    </source>
</evidence>
<gene>
    <name evidence="7" type="ORF">ENW11_01890</name>
</gene>
<dbReference type="CDD" id="cd06581">
    <property type="entry name" value="TM_PBP1_LivM_like"/>
    <property type="match status" value="1"/>
</dbReference>
<dbReference type="PANTHER" id="PTHR30482:SF10">
    <property type="entry name" value="HIGH-AFFINITY BRANCHED-CHAIN AMINO ACID TRANSPORT PROTEIN BRAE"/>
    <property type="match status" value="1"/>
</dbReference>
<dbReference type="InterPro" id="IPR001851">
    <property type="entry name" value="ABC_transp_permease"/>
</dbReference>
<feature type="transmembrane region" description="Helical" evidence="6">
    <location>
        <begin position="109"/>
        <end position="128"/>
    </location>
</feature>
<feature type="transmembrane region" description="Helical" evidence="6">
    <location>
        <begin position="7"/>
        <end position="24"/>
    </location>
</feature>
<feature type="transmembrane region" description="Helical" evidence="6">
    <location>
        <begin position="208"/>
        <end position="233"/>
    </location>
</feature>
<keyword evidence="2" id="KW-1003">Cell membrane</keyword>
<keyword evidence="3 6" id="KW-0812">Transmembrane</keyword>
<comment type="caution">
    <text evidence="7">The sequence shown here is derived from an EMBL/GenBank/DDBJ whole genome shotgun (WGS) entry which is preliminary data.</text>
</comment>
<proteinExistence type="predicted"/>
<dbReference type="Pfam" id="PF02653">
    <property type="entry name" value="BPD_transp_2"/>
    <property type="match status" value="1"/>
</dbReference>
<dbReference type="PANTHER" id="PTHR30482">
    <property type="entry name" value="HIGH-AFFINITY BRANCHED-CHAIN AMINO ACID TRANSPORT SYSTEM PERMEASE"/>
    <property type="match status" value="1"/>
</dbReference>
<dbReference type="InterPro" id="IPR043428">
    <property type="entry name" value="LivM-like"/>
</dbReference>
<evidence type="ECO:0000256" key="2">
    <source>
        <dbReference type="ARBA" id="ARBA00022475"/>
    </source>
</evidence>
<evidence type="ECO:0000313" key="7">
    <source>
        <dbReference type="EMBL" id="HGY38549.1"/>
    </source>
</evidence>
<feature type="transmembrane region" description="Helical" evidence="6">
    <location>
        <begin position="245"/>
        <end position="270"/>
    </location>
</feature>
<evidence type="ECO:0000256" key="3">
    <source>
        <dbReference type="ARBA" id="ARBA00022692"/>
    </source>
</evidence>
<feature type="transmembrane region" description="Helical" evidence="6">
    <location>
        <begin position="30"/>
        <end position="48"/>
    </location>
</feature>
<feature type="transmembrane region" description="Helical" evidence="6">
    <location>
        <begin position="55"/>
        <end position="74"/>
    </location>
</feature>
<feature type="transmembrane region" description="Helical" evidence="6">
    <location>
        <begin position="158"/>
        <end position="178"/>
    </location>
</feature>
<dbReference type="EMBL" id="DTIY01000013">
    <property type="protein sequence ID" value="HGY38549.1"/>
    <property type="molecule type" value="Genomic_DNA"/>
</dbReference>